<gene>
    <name evidence="1" type="ORF">NI17_005365</name>
</gene>
<dbReference type="InterPro" id="IPR002035">
    <property type="entry name" value="VWF_A"/>
</dbReference>
<dbReference type="InterPro" id="IPR008912">
    <property type="entry name" value="Uncharacterised_CoxE"/>
</dbReference>
<dbReference type="Gene3D" id="3.40.50.410">
    <property type="entry name" value="von Willebrand factor, type A domain"/>
    <property type="match status" value="1"/>
</dbReference>
<evidence type="ECO:0000313" key="2">
    <source>
        <dbReference type="Proteomes" id="UP000265719"/>
    </source>
</evidence>
<dbReference type="CDD" id="cd01462">
    <property type="entry name" value="VWA_YIEM_type"/>
    <property type="match status" value="1"/>
</dbReference>
<dbReference type="KEGG" id="thao:NI17_005365"/>
<dbReference type="PANTHER" id="PTHR30634">
    <property type="entry name" value="OUTER MEMBRANE LOLAB LIPOPROTEIN INSERTION APPARATUS"/>
    <property type="match status" value="1"/>
</dbReference>
<organism evidence="1 2">
    <name type="scientific">Thermobifida halotolerans</name>
    <dbReference type="NCBI Taxonomy" id="483545"/>
    <lineage>
        <taxon>Bacteria</taxon>
        <taxon>Bacillati</taxon>
        <taxon>Actinomycetota</taxon>
        <taxon>Actinomycetes</taxon>
        <taxon>Streptosporangiales</taxon>
        <taxon>Nocardiopsidaceae</taxon>
        <taxon>Thermobifida</taxon>
    </lineage>
</organism>
<dbReference type="PANTHER" id="PTHR30634:SF16">
    <property type="entry name" value="OUTER-MEMBRANE LIPOPROTEIN LOLB"/>
    <property type="match status" value="1"/>
</dbReference>
<proteinExistence type="predicted"/>
<name>A0A399G7A3_9ACTN</name>
<evidence type="ECO:0000313" key="1">
    <source>
        <dbReference type="EMBL" id="UOE20646.1"/>
    </source>
</evidence>
<dbReference type="OrthoDB" id="9789979at2"/>
<dbReference type="InterPro" id="IPR036465">
    <property type="entry name" value="vWFA_dom_sf"/>
</dbReference>
<dbReference type="SUPFAM" id="SSF53300">
    <property type="entry name" value="vWA-like"/>
    <property type="match status" value="1"/>
</dbReference>
<protein>
    <submittedName>
        <fullName evidence="1">VWA domain-containing protein</fullName>
    </submittedName>
</protein>
<reference evidence="1" key="1">
    <citation type="submission" date="2020-10" db="EMBL/GenBank/DDBJ databases">
        <title>De novo genome project of the cellulose decomposer Thermobifida halotolerans type strain.</title>
        <authorList>
            <person name="Nagy I."/>
            <person name="Horvath B."/>
            <person name="Kukolya J."/>
            <person name="Nagy I."/>
            <person name="Orsini M."/>
        </authorList>
    </citation>
    <scope>NUCLEOTIDE SEQUENCE</scope>
    <source>
        <strain evidence="1">DSM 44931</strain>
    </source>
</reference>
<dbReference type="AlphaFoldDB" id="A0A399G7A3"/>
<dbReference type="RefSeq" id="WP_068692034.1">
    <property type="nucleotide sequence ID" value="NZ_CP063196.1"/>
</dbReference>
<keyword evidence="2" id="KW-1185">Reference proteome</keyword>
<dbReference type="SMART" id="SM00327">
    <property type="entry name" value="VWA"/>
    <property type="match status" value="1"/>
</dbReference>
<dbReference type="Pfam" id="PF05762">
    <property type="entry name" value="VWA_CoxE"/>
    <property type="match status" value="1"/>
</dbReference>
<accession>A0A399G7A3</accession>
<sequence>MNNDLDAAAASTSERTRRWRLVLGAEADAACGGPGGDDARMDAALAALYDSGGEEGAQRSAGLGSSAPKVARWLGDIRRYFPSTVVRVMQHDAMRRLGLRQLLLEPEMMEAVEPDVHLVGTLLSLKDVMPQTARESARVVVRSVVGELERKLAQHTRSVVQGALDRSARTTRPRRVADIDWDRTIRRNLQHYLPEQRTVVPQTLIGYGRRSRGVQRDVVLAIDQSGSMASSVVYASVFGAVLGSMRTLRTSLVVFDTSVVDLTERLSDPVEVLFGTQLGGGTDINRAVAYCQGLLTRPADSVFVLISDLYEGGIREEMVRRVAEMTAAGVQVVVLLALSDEGAPAYDRGNAAALAALGVPAFACTPDMFPDLMAAAIQGRPLTAWAERYGDLS</sequence>
<dbReference type="Proteomes" id="UP000265719">
    <property type="component" value="Chromosome"/>
</dbReference>
<dbReference type="InterPro" id="IPR050458">
    <property type="entry name" value="LolB"/>
</dbReference>
<dbReference type="EMBL" id="CP063196">
    <property type="protein sequence ID" value="UOE20646.1"/>
    <property type="molecule type" value="Genomic_DNA"/>
</dbReference>